<dbReference type="SUPFAM" id="SSF69349">
    <property type="entry name" value="Phage fibre proteins"/>
    <property type="match status" value="1"/>
</dbReference>
<dbReference type="RefSeq" id="WP_002688151.1">
    <property type="nucleotide sequence ID" value="NZ_UFTJ01000003.1"/>
</dbReference>
<evidence type="ECO:0000259" key="2">
    <source>
        <dbReference type="Pfam" id="PF04717"/>
    </source>
</evidence>
<dbReference type="SUPFAM" id="SSF69279">
    <property type="entry name" value="Phage tail proteins"/>
    <property type="match status" value="1"/>
</dbReference>
<evidence type="ECO:0000313" key="4">
    <source>
        <dbReference type="Proteomes" id="UP000255515"/>
    </source>
</evidence>
<evidence type="ECO:0000313" key="3">
    <source>
        <dbReference type="EMBL" id="SUV52722.1"/>
    </source>
</evidence>
<dbReference type="InterPro" id="IPR037026">
    <property type="entry name" value="Vgr_OB-fold_dom_sf"/>
</dbReference>
<dbReference type="EMBL" id="UFTJ01000003">
    <property type="protein sequence ID" value="SUV52722.1"/>
    <property type="molecule type" value="Genomic_DNA"/>
</dbReference>
<dbReference type="Pfam" id="PF04717">
    <property type="entry name" value="Phage_base_V"/>
    <property type="match status" value="1"/>
</dbReference>
<dbReference type="Gene3D" id="2.40.50.230">
    <property type="entry name" value="Gp5 N-terminal domain"/>
    <property type="match status" value="1"/>
</dbReference>
<dbReference type="AlphaFoldDB" id="A0A380ZTM9"/>
<dbReference type="Gene3D" id="2.30.110.50">
    <property type="match status" value="1"/>
</dbReference>
<name>A0A380ZTM9_9FLAO</name>
<accession>A0A380ZTM9</accession>
<feature type="compositionally biased region" description="Polar residues" evidence="1">
    <location>
        <begin position="630"/>
        <end position="640"/>
    </location>
</feature>
<feature type="region of interest" description="Disordered" evidence="1">
    <location>
        <begin position="600"/>
        <end position="640"/>
    </location>
</feature>
<protein>
    <submittedName>
        <fullName evidence="3">Uncharacterized protein conserved in bacteria</fullName>
    </submittedName>
</protein>
<feature type="domain" description="Gp5/Type VI secretion system Vgr protein OB-fold" evidence="2">
    <location>
        <begin position="396"/>
        <end position="474"/>
    </location>
</feature>
<sequence>MANIQPIRLKPENNARGISEHHAFGINRLVKLKIFIEGRKIAFFKHFKLRQSTSKHHYFELILAHDTLGEAENHNLENTHHFLGKRITILQSYKDVKDSPERTFVGVITKVGYLQEQGNLGNILLSGYSPTILLDAAPHTQSFGGTQPVNMSIIASDILRQGIDNDKYDLRVDANDYCEIPYSAQYNETHYNYLARMAEAYGEQFFYDGEILHFGKLPHPNQPIRLSYGSNISDIHVELKAVHTRPEFYGYNSSLNAKLTAGPTPISHVSNLAQIAFKNNEKIFKTRSLQVAPIKAQTDKDVVYSQQSSAGSQGVEVFTVSGNTSIPFLHPGCVCDIEMRKPNSHQTSYFTRVMITESSHDVDMLGHYQGTFKAIASDTGFLPKPEFTIPTTEPQLATVISNTDPKGQGRVQVRFDWQLHDTTDWIRVMTPDAGSSGKVSKNRGFMAIPEVGDQVMIGFQHNHPDRPFVMGGMFHGKVGAGGGINNHMRSIQTKSGIKILMNDDEKSITIKDPSGNTWYMDGQGNIEVTAPETITLNSKNMNINVSENMNTNVGMNATESIGMVKSLSTGLGNFLNVGANFMVNVVGKMVEMIQGDKESQIEQDRVKMSSGKIMTQSQGENEFHSEKEVQNNSSEQSKTF</sequence>
<organism evidence="3 4">
    <name type="scientific">Bergeyella zoohelcum</name>
    <dbReference type="NCBI Taxonomy" id="1015"/>
    <lineage>
        <taxon>Bacteria</taxon>
        <taxon>Pseudomonadati</taxon>
        <taxon>Bacteroidota</taxon>
        <taxon>Flavobacteriia</taxon>
        <taxon>Flavobacteriales</taxon>
        <taxon>Weeksellaceae</taxon>
        <taxon>Bergeyella</taxon>
    </lineage>
</organism>
<proteinExistence type="predicted"/>
<evidence type="ECO:0000256" key="1">
    <source>
        <dbReference type="SAM" id="MobiDB-lite"/>
    </source>
</evidence>
<dbReference type="Gene3D" id="3.55.50.10">
    <property type="entry name" value="Baseplate protein-like domains"/>
    <property type="match status" value="1"/>
</dbReference>
<reference evidence="3 4" key="1">
    <citation type="submission" date="2018-06" db="EMBL/GenBank/DDBJ databases">
        <authorList>
            <consortium name="Pathogen Informatics"/>
            <person name="Doyle S."/>
        </authorList>
    </citation>
    <scope>NUCLEOTIDE SEQUENCE [LARGE SCALE GENOMIC DNA]</scope>
    <source>
        <strain evidence="3 4">NCTC11661</strain>
    </source>
</reference>
<dbReference type="SUPFAM" id="SSF69255">
    <property type="entry name" value="gp5 N-terminal domain-like"/>
    <property type="match status" value="1"/>
</dbReference>
<dbReference type="Proteomes" id="UP000255515">
    <property type="component" value="Unassembled WGS sequence"/>
</dbReference>
<gene>
    <name evidence="3" type="ORF">NCTC11661_01864</name>
</gene>
<dbReference type="InterPro" id="IPR006531">
    <property type="entry name" value="Gp5/Vgr_OB"/>
</dbReference>